<protein>
    <submittedName>
        <fullName evidence="1">15091_t:CDS:1</fullName>
    </submittedName>
</protein>
<comment type="caution">
    <text evidence="1">The sequence shown here is derived from an EMBL/GenBank/DDBJ whole genome shotgun (WGS) entry which is preliminary data.</text>
</comment>
<dbReference type="OrthoDB" id="2445631at2759"/>
<name>A0A9W4SD94_9GLOM</name>
<evidence type="ECO:0000313" key="1">
    <source>
        <dbReference type="EMBL" id="CAI2164130.1"/>
    </source>
</evidence>
<dbReference type="EMBL" id="CAMKVN010000132">
    <property type="protein sequence ID" value="CAI2164130.1"/>
    <property type="molecule type" value="Genomic_DNA"/>
</dbReference>
<accession>A0A9W4SD94</accession>
<reference evidence="1" key="1">
    <citation type="submission" date="2022-08" db="EMBL/GenBank/DDBJ databases">
        <authorList>
            <person name="Kallberg Y."/>
            <person name="Tangrot J."/>
            <person name="Rosling A."/>
        </authorList>
    </citation>
    <scope>NUCLEOTIDE SEQUENCE</scope>
    <source>
        <strain evidence="1">Wild A</strain>
    </source>
</reference>
<keyword evidence="2" id="KW-1185">Reference proteome</keyword>
<dbReference type="Proteomes" id="UP001153678">
    <property type="component" value="Unassembled WGS sequence"/>
</dbReference>
<sequence>MDMSDETSSNICNINFRNKEKKGGRPLGAVWLHFSRSSTETPGKFGAECKYCSSKWKRAEISALEEHLASHCPNVSALILREELNKSVIEALVEPDDIEEEEAQFENNNLRRTTSGDVNPNHEDIILTEKLWIEENVDLTSQLVLEGIDKIPEDDDDDFI</sequence>
<evidence type="ECO:0000313" key="2">
    <source>
        <dbReference type="Proteomes" id="UP001153678"/>
    </source>
</evidence>
<feature type="non-terminal residue" evidence="1">
    <location>
        <position position="160"/>
    </location>
</feature>
<proteinExistence type="predicted"/>
<dbReference type="AlphaFoldDB" id="A0A9W4SD94"/>
<gene>
    <name evidence="1" type="ORF">FWILDA_LOCUS1412</name>
</gene>
<organism evidence="1 2">
    <name type="scientific">Funneliformis geosporum</name>
    <dbReference type="NCBI Taxonomy" id="1117311"/>
    <lineage>
        <taxon>Eukaryota</taxon>
        <taxon>Fungi</taxon>
        <taxon>Fungi incertae sedis</taxon>
        <taxon>Mucoromycota</taxon>
        <taxon>Glomeromycotina</taxon>
        <taxon>Glomeromycetes</taxon>
        <taxon>Glomerales</taxon>
        <taxon>Glomeraceae</taxon>
        <taxon>Funneliformis</taxon>
    </lineage>
</organism>